<feature type="domain" description="VWFA" evidence="3">
    <location>
        <begin position="324"/>
        <end position="489"/>
    </location>
</feature>
<dbReference type="SUPFAM" id="SSF53300">
    <property type="entry name" value="vWA-like"/>
    <property type="match status" value="1"/>
</dbReference>
<evidence type="ECO:0000259" key="3">
    <source>
        <dbReference type="PROSITE" id="PS50234"/>
    </source>
</evidence>
<dbReference type="InterPro" id="IPR050525">
    <property type="entry name" value="ECM_Assembly_Org"/>
</dbReference>
<evidence type="ECO:0000313" key="4">
    <source>
        <dbReference type="EMBL" id="UMM43680.1"/>
    </source>
</evidence>
<evidence type="ECO:0000256" key="1">
    <source>
        <dbReference type="SAM" id="MobiDB-lite"/>
    </source>
</evidence>
<keyword evidence="5" id="KW-1185">Reference proteome</keyword>
<feature type="compositionally biased region" description="Basic and acidic residues" evidence="1">
    <location>
        <begin position="194"/>
        <end position="204"/>
    </location>
</feature>
<sequence>MQAFRFSEFRLLMIPFLLLFAAHTVGVSGFGAPGIVPPESFIAERWYPSNLPTVMPPWKLAGVDISHFRTARPHQSPGTNPITTTPVAPTNSLPMPPGTSSPTLSLAEVSSNGPHPPAPPPSSVEASGLPSSSEQDEDASVQNSTAPTSTEELMTLGVTATNIQTEKPEQGVLKILSPVFEDITKADNISDSEEVLRVNSEKSVEGSGDNEPELMSTLETTTTSSTTSVSFTTSTTKTMTSSASSSTSSSTTSESSTTTEKPVTEPITSSTTSSSTTTTTTLPTTTSSSSTSATIRDEEVTKAPKMKLDISNTTKLRPTKKCKDILFLLDSSGNVVQQYEKQKKYIEEIVHQLEAEHPRRMALITFAGRTRQKIVVPLPEAPNGSKFVEKLRKARFLRGVTAAGAAISVTTQYVLQKNRPVQVVVVTDGFSFDDVDRQAEALRAVVGMETFVTGRYFPVVRNVLHSIGGADDHVFFDKKEQRLVDALQC</sequence>
<dbReference type="InterPro" id="IPR036465">
    <property type="entry name" value="vWFA_dom_sf"/>
</dbReference>
<dbReference type="PANTHER" id="PTHR24020:SF84">
    <property type="entry name" value="VWFA DOMAIN-CONTAINING PROTEIN"/>
    <property type="match status" value="1"/>
</dbReference>
<feature type="region of interest" description="Disordered" evidence="1">
    <location>
        <begin position="194"/>
        <end position="300"/>
    </location>
</feature>
<protein>
    <recommendedName>
        <fullName evidence="3">VWFA domain-containing protein</fullName>
    </recommendedName>
</protein>
<feature type="signal peptide" evidence="2">
    <location>
        <begin position="1"/>
        <end position="29"/>
    </location>
</feature>
<dbReference type="PANTHER" id="PTHR24020">
    <property type="entry name" value="COLLAGEN ALPHA"/>
    <property type="match status" value="1"/>
</dbReference>
<proteinExistence type="predicted"/>
<feature type="compositionally biased region" description="Low complexity" evidence="1">
    <location>
        <begin position="216"/>
        <end position="260"/>
    </location>
</feature>
<keyword evidence="2" id="KW-0732">Signal</keyword>
<feature type="region of interest" description="Disordered" evidence="1">
    <location>
        <begin position="70"/>
        <end position="151"/>
    </location>
</feature>
<reference evidence="4 5" key="1">
    <citation type="submission" date="2022-04" db="EMBL/GenBank/DDBJ databases">
        <title>Chromosome-level reference genomes for two strains of Caenorhabditis briggsae: an improved platform for comparative genomics.</title>
        <authorList>
            <person name="Stevens L."/>
            <person name="Andersen E."/>
        </authorList>
    </citation>
    <scope>NUCLEOTIDE SEQUENCE [LARGE SCALE GENOMIC DNA]</scope>
    <source>
        <strain evidence="4">VX34</strain>
        <tissue evidence="4">Whole-organism</tissue>
    </source>
</reference>
<dbReference type="EMBL" id="CP092625">
    <property type="protein sequence ID" value="UMM43680.1"/>
    <property type="molecule type" value="Genomic_DNA"/>
</dbReference>
<dbReference type="PROSITE" id="PS50234">
    <property type="entry name" value="VWFA"/>
    <property type="match status" value="1"/>
</dbReference>
<dbReference type="Pfam" id="PF00092">
    <property type="entry name" value="VWA"/>
    <property type="match status" value="1"/>
</dbReference>
<feature type="chain" id="PRO_5042140973" description="VWFA domain-containing protein" evidence="2">
    <location>
        <begin position="30"/>
        <end position="489"/>
    </location>
</feature>
<accession>A0AAE9FNN5</accession>
<evidence type="ECO:0000313" key="5">
    <source>
        <dbReference type="Proteomes" id="UP000829354"/>
    </source>
</evidence>
<feature type="compositionally biased region" description="Polar residues" evidence="1">
    <location>
        <begin position="76"/>
        <end position="93"/>
    </location>
</feature>
<dbReference type="AlphaFoldDB" id="A0AAE9FNN5"/>
<dbReference type="Proteomes" id="UP000829354">
    <property type="component" value="Chromosome X"/>
</dbReference>
<evidence type="ECO:0000256" key="2">
    <source>
        <dbReference type="SAM" id="SignalP"/>
    </source>
</evidence>
<dbReference type="InterPro" id="IPR002035">
    <property type="entry name" value="VWF_A"/>
</dbReference>
<dbReference type="SMART" id="SM00327">
    <property type="entry name" value="VWA"/>
    <property type="match status" value="1"/>
</dbReference>
<gene>
    <name evidence="4" type="ORF">L5515_019089</name>
</gene>
<name>A0AAE9FNN5_CAEBR</name>
<feature type="compositionally biased region" description="Low complexity" evidence="1">
    <location>
        <begin position="268"/>
        <end position="294"/>
    </location>
</feature>
<dbReference type="Gene3D" id="3.40.50.410">
    <property type="entry name" value="von Willebrand factor, type A domain"/>
    <property type="match status" value="1"/>
</dbReference>
<feature type="compositionally biased region" description="Polar residues" evidence="1">
    <location>
        <begin position="140"/>
        <end position="151"/>
    </location>
</feature>
<organism evidence="4 5">
    <name type="scientific">Caenorhabditis briggsae</name>
    <dbReference type="NCBI Taxonomy" id="6238"/>
    <lineage>
        <taxon>Eukaryota</taxon>
        <taxon>Metazoa</taxon>
        <taxon>Ecdysozoa</taxon>
        <taxon>Nematoda</taxon>
        <taxon>Chromadorea</taxon>
        <taxon>Rhabditida</taxon>
        <taxon>Rhabditina</taxon>
        <taxon>Rhabditomorpha</taxon>
        <taxon>Rhabditoidea</taxon>
        <taxon>Rhabditidae</taxon>
        <taxon>Peloderinae</taxon>
        <taxon>Caenorhabditis</taxon>
    </lineage>
</organism>